<dbReference type="SUPFAM" id="SSF161084">
    <property type="entry name" value="MAPEG domain-like"/>
    <property type="match status" value="1"/>
</dbReference>
<dbReference type="Gene3D" id="1.20.120.550">
    <property type="entry name" value="Membrane associated eicosanoid/glutathione metabolism-like domain"/>
    <property type="match status" value="1"/>
</dbReference>
<evidence type="ECO:0000256" key="2">
    <source>
        <dbReference type="ARBA" id="ARBA00022692"/>
    </source>
</evidence>
<evidence type="ECO:0008006" key="7">
    <source>
        <dbReference type="Google" id="ProtNLM"/>
    </source>
</evidence>
<gene>
    <name evidence="5" type="ORF">DCF15_03190</name>
</gene>
<keyword evidence="3" id="KW-1133">Transmembrane helix</keyword>
<proteinExistence type="predicted"/>
<evidence type="ECO:0000256" key="3">
    <source>
        <dbReference type="ARBA" id="ARBA00022989"/>
    </source>
</evidence>
<reference evidence="6" key="1">
    <citation type="submission" date="2018-04" db="EMBL/GenBank/DDBJ databases">
        <authorList>
            <person name="Cornet L."/>
        </authorList>
    </citation>
    <scope>NUCLEOTIDE SEQUENCE [LARGE SCALE GENOMIC DNA]</scope>
</reference>
<dbReference type="GO" id="GO:0016020">
    <property type="term" value="C:membrane"/>
    <property type="evidence" value="ECO:0007669"/>
    <property type="project" value="UniProtKB-SubCell"/>
</dbReference>
<evidence type="ECO:0000313" key="6">
    <source>
        <dbReference type="Proteomes" id="UP000249794"/>
    </source>
</evidence>
<name>A0A2W4ZNS0_9CYAN</name>
<evidence type="ECO:0000313" key="5">
    <source>
        <dbReference type="EMBL" id="PZO59885.1"/>
    </source>
</evidence>
<dbReference type="PANTHER" id="PTHR35371">
    <property type="entry name" value="INNER MEMBRANE PROTEIN"/>
    <property type="match status" value="1"/>
</dbReference>
<evidence type="ECO:0000256" key="4">
    <source>
        <dbReference type="ARBA" id="ARBA00023136"/>
    </source>
</evidence>
<accession>A0A2W4ZNS0</accession>
<comment type="subcellular location">
    <subcellularLocation>
        <location evidence="1">Membrane</location>
    </subcellularLocation>
</comment>
<dbReference type="PANTHER" id="PTHR35371:SF1">
    <property type="entry name" value="BLR7753 PROTEIN"/>
    <property type="match status" value="1"/>
</dbReference>
<protein>
    <recommendedName>
        <fullName evidence="7">MAPEG family protein</fullName>
    </recommendedName>
</protein>
<organism evidence="5 6">
    <name type="scientific">Phormidesmis priestleyi</name>
    <dbReference type="NCBI Taxonomy" id="268141"/>
    <lineage>
        <taxon>Bacteria</taxon>
        <taxon>Bacillati</taxon>
        <taxon>Cyanobacteriota</taxon>
        <taxon>Cyanophyceae</taxon>
        <taxon>Leptolyngbyales</taxon>
        <taxon>Leptolyngbyaceae</taxon>
        <taxon>Phormidesmis</taxon>
    </lineage>
</organism>
<dbReference type="InterPro" id="IPR023352">
    <property type="entry name" value="MAPEG-like_dom_sf"/>
</dbReference>
<dbReference type="Proteomes" id="UP000249794">
    <property type="component" value="Unassembled WGS sequence"/>
</dbReference>
<sequence>MVSPANILLCSIALGAALIYLPYFAVAFGRFQVGYEMSSPRAMFDKLPDYAQRATWAHQNSWESFTLYAPAALMAFAVGLEPEQVLGSVVIYLASRVTYSLFYVLDVPILRSLSWAISISSIFSLYLNSCQSAFG</sequence>
<comment type="caution">
    <text evidence="5">The sequence shown here is derived from an EMBL/GenBank/DDBJ whole genome shotgun (WGS) entry which is preliminary data.</text>
</comment>
<dbReference type="EMBL" id="QBMP01000017">
    <property type="protein sequence ID" value="PZO59885.1"/>
    <property type="molecule type" value="Genomic_DNA"/>
</dbReference>
<keyword evidence="4" id="KW-0472">Membrane</keyword>
<keyword evidence="2" id="KW-0812">Transmembrane</keyword>
<dbReference type="AlphaFoldDB" id="A0A2W4ZNS0"/>
<dbReference type="InterPro" id="IPR001129">
    <property type="entry name" value="Membr-assoc_MAPEG"/>
</dbReference>
<dbReference type="Pfam" id="PF01124">
    <property type="entry name" value="MAPEG"/>
    <property type="match status" value="1"/>
</dbReference>
<evidence type="ECO:0000256" key="1">
    <source>
        <dbReference type="ARBA" id="ARBA00004370"/>
    </source>
</evidence>
<reference evidence="5 6" key="2">
    <citation type="submission" date="2018-06" db="EMBL/GenBank/DDBJ databases">
        <title>Metagenomic assembly of (sub)arctic Cyanobacteria and their associated microbiome from non-axenic cultures.</title>
        <authorList>
            <person name="Baurain D."/>
        </authorList>
    </citation>
    <scope>NUCLEOTIDE SEQUENCE [LARGE SCALE GENOMIC DNA]</scope>
    <source>
        <strain evidence="5">ULC027bin1</strain>
    </source>
</reference>